<feature type="region of interest" description="Disordered" evidence="4">
    <location>
        <begin position="256"/>
        <end position="279"/>
    </location>
</feature>
<evidence type="ECO:0000259" key="5">
    <source>
        <dbReference type="Pfam" id="PF08241"/>
    </source>
</evidence>
<dbReference type="InterPro" id="IPR013216">
    <property type="entry name" value="Methyltransf_11"/>
</dbReference>
<dbReference type="Gene3D" id="3.40.50.150">
    <property type="entry name" value="Vaccinia Virus protein VP39"/>
    <property type="match status" value="1"/>
</dbReference>
<dbReference type="InterPro" id="IPR029063">
    <property type="entry name" value="SAM-dependent_MTases_sf"/>
</dbReference>
<dbReference type="PANTHER" id="PTHR44942">
    <property type="entry name" value="METHYLTRANSF_11 DOMAIN-CONTAINING PROTEIN"/>
    <property type="match status" value="1"/>
</dbReference>
<evidence type="ECO:0000256" key="2">
    <source>
        <dbReference type="ARBA" id="ARBA00022603"/>
    </source>
</evidence>
<dbReference type="KEGG" id="nsn:EXE58_06275"/>
<dbReference type="EMBL" id="CP038436">
    <property type="protein sequence ID" value="QBX55100.1"/>
    <property type="molecule type" value="Genomic_DNA"/>
</dbReference>
<dbReference type="GO" id="GO:0032259">
    <property type="term" value="P:methylation"/>
    <property type="evidence" value="ECO:0007669"/>
    <property type="project" value="UniProtKB-KW"/>
</dbReference>
<evidence type="ECO:0000256" key="1">
    <source>
        <dbReference type="ARBA" id="ARBA00008361"/>
    </source>
</evidence>
<dbReference type="CDD" id="cd02440">
    <property type="entry name" value="AdoMet_MTases"/>
    <property type="match status" value="1"/>
</dbReference>
<feature type="domain" description="Methyltransferase type 11" evidence="5">
    <location>
        <begin position="55"/>
        <end position="144"/>
    </location>
</feature>
<keyword evidence="2 6" id="KW-0489">Methyltransferase</keyword>
<evidence type="ECO:0000313" key="6">
    <source>
        <dbReference type="EMBL" id="QBX55100.1"/>
    </source>
</evidence>
<protein>
    <submittedName>
        <fullName evidence="6">SAM-dependent methyltransferase</fullName>
    </submittedName>
</protein>
<dbReference type="PANTHER" id="PTHR44942:SF4">
    <property type="entry name" value="METHYLTRANSFERASE TYPE 11 DOMAIN-CONTAINING PROTEIN"/>
    <property type="match status" value="1"/>
</dbReference>
<dbReference type="SUPFAM" id="SSF53335">
    <property type="entry name" value="S-adenosyl-L-methionine-dependent methyltransferases"/>
    <property type="match status" value="1"/>
</dbReference>
<evidence type="ECO:0000256" key="4">
    <source>
        <dbReference type="SAM" id="MobiDB-lite"/>
    </source>
</evidence>
<dbReference type="GO" id="GO:0008757">
    <property type="term" value="F:S-adenosylmethionine-dependent methyltransferase activity"/>
    <property type="evidence" value="ECO:0007669"/>
    <property type="project" value="InterPro"/>
</dbReference>
<dbReference type="Proteomes" id="UP000294853">
    <property type="component" value="Chromosome"/>
</dbReference>
<keyword evidence="7" id="KW-1185">Reference proteome</keyword>
<gene>
    <name evidence="6" type="ORF">EXE58_06275</name>
</gene>
<feature type="compositionally biased region" description="Basic and acidic residues" evidence="4">
    <location>
        <begin position="256"/>
        <end position="274"/>
    </location>
</feature>
<dbReference type="InterPro" id="IPR051052">
    <property type="entry name" value="Diverse_substrate_MTase"/>
</dbReference>
<name>A0A4P7IEG2_9ACTN</name>
<comment type="similarity">
    <text evidence="1">Belongs to the methyltransferase superfamily.</text>
</comment>
<evidence type="ECO:0000256" key="3">
    <source>
        <dbReference type="ARBA" id="ARBA00022679"/>
    </source>
</evidence>
<sequence>MSDEQPTTDPSAPTQAQAEEALSFGSVADAYDRGRPGYPAEAVSWLVDGEALTVLELGAGTGKLTAELVEQGHAVYATEPDERMHELLVERVPGCSAKVAGAEEIPANDRSVDVVVAAQAFHWFDHERALAEMARVLKPGGHVALAWNVFDRRIPWVRRLADLIGEHGDSSASHSVLEESDLFDEVERKDFAHWQDVDRESLVDIVASRSYVAVLPGHEREAVLDAVRALYDEYGRGHDGMQLPYRTECFRAKVVDPDEPAPRGEDEASDEQKIVSDGTDTHMLLIDFR</sequence>
<dbReference type="OrthoDB" id="9797252at2"/>
<organism evidence="6 7">
    <name type="scientific">Nocardioides seonyuensis</name>
    <dbReference type="NCBI Taxonomy" id="2518371"/>
    <lineage>
        <taxon>Bacteria</taxon>
        <taxon>Bacillati</taxon>
        <taxon>Actinomycetota</taxon>
        <taxon>Actinomycetes</taxon>
        <taxon>Propionibacteriales</taxon>
        <taxon>Nocardioidaceae</taxon>
        <taxon>Nocardioides</taxon>
    </lineage>
</organism>
<keyword evidence="3 6" id="KW-0808">Transferase</keyword>
<reference evidence="6 7" key="1">
    <citation type="submission" date="2019-03" db="EMBL/GenBank/DDBJ databases">
        <title>Three New Species of Nocardioides, Nocardioides euryhalodurans sp. nov., Nocardioides seonyuensis sp. nov. and Nocardioides eburneoflavus sp. nov. Iolated from Soil.</title>
        <authorList>
            <person name="Roh S.G."/>
            <person name="Lee C."/>
            <person name="Kim M.-K."/>
            <person name="Kim S.B."/>
        </authorList>
    </citation>
    <scope>NUCLEOTIDE SEQUENCE [LARGE SCALE GENOMIC DNA]</scope>
    <source>
        <strain evidence="6 7">MMS17-SY207-3</strain>
    </source>
</reference>
<proteinExistence type="inferred from homology"/>
<accession>A0A4P7IEG2</accession>
<dbReference type="RefSeq" id="WP_135267068.1">
    <property type="nucleotide sequence ID" value="NZ_CP038436.1"/>
</dbReference>
<dbReference type="Pfam" id="PF08241">
    <property type="entry name" value="Methyltransf_11"/>
    <property type="match status" value="1"/>
</dbReference>
<dbReference type="AlphaFoldDB" id="A0A4P7IEG2"/>
<evidence type="ECO:0000313" key="7">
    <source>
        <dbReference type="Proteomes" id="UP000294853"/>
    </source>
</evidence>